<feature type="non-terminal residue" evidence="1">
    <location>
        <position position="50"/>
    </location>
</feature>
<evidence type="ECO:0000313" key="1">
    <source>
        <dbReference type="EMBL" id="CAG8749632.1"/>
    </source>
</evidence>
<gene>
    <name evidence="1" type="ORF">RFULGI_LOCUS13502</name>
</gene>
<dbReference type="OrthoDB" id="10433900at2759"/>
<accession>A0A9N9IV42</accession>
<proteinExistence type="predicted"/>
<evidence type="ECO:0000313" key="2">
    <source>
        <dbReference type="Proteomes" id="UP000789396"/>
    </source>
</evidence>
<keyword evidence="2" id="KW-1185">Reference proteome</keyword>
<dbReference type="Proteomes" id="UP000789396">
    <property type="component" value="Unassembled WGS sequence"/>
</dbReference>
<dbReference type="EMBL" id="CAJVPZ010035697">
    <property type="protein sequence ID" value="CAG8749632.1"/>
    <property type="molecule type" value="Genomic_DNA"/>
</dbReference>
<organism evidence="1 2">
    <name type="scientific">Racocetra fulgida</name>
    <dbReference type="NCBI Taxonomy" id="60492"/>
    <lineage>
        <taxon>Eukaryota</taxon>
        <taxon>Fungi</taxon>
        <taxon>Fungi incertae sedis</taxon>
        <taxon>Mucoromycota</taxon>
        <taxon>Glomeromycotina</taxon>
        <taxon>Glomeromycetes</taxon>
        <taxon>Diversisporales</taxon>
        <taxon>Gigasporaceae</taxon>
        <taxon>Racocetra</taxon>
    </lineage>
</organism>
<comment type="caution">
    <text evidence="1">The sequence shown here is derived from an EMBL/GenBank/DDBJ whole genome shotgun (WGS) entry which is preliminary data.</text>
</comment>
<name>A0A9N9IV42_9GLOM</name>
<sequence>MHEYNALNDAYNEIECDNNKWIDDVLFDDMTSEEFNEETSSEDSINDEAS</sequence>
<dbReference type="AlphaFoldDB" id="A0A9N9IV42"/>
<reference evidence="1" key="1">
    <citation type="submission" date="2021-06" db="EMBL/GenBank/DDBJ databases">
        <authorList>
            <person name="Kallberg Y."/>
            <person name="Tangrot J."/>
            <person name="Rosling A."/>
        </authorList>
    </citation>
    <scope>NUCLEOTIDE SEQUENCE</scope>
    <source>
        <strain evidence="1">IN212</strain>
    </source>
</reference>
<protein>
    <submittedName>
        <fullName evidence="1">3819_t:CDS:1</fullName>
    </submittedName>
</protein>